<gene>
    <name evidence="1" type="ORF">NCTC5050_00479</name>
</gene>
<proteinExistence type="predicted"/>
<name>A0A377Z360_KLEPO</name>
<evidence type="ECO:0000313" key="1">
    <source>
        <dbReference type="EMBL" id="STU59907.1"/>
    </source>
</evidence>
<organism evidence="1 2">
    <name type="scientific">Klebsiella pneumoniae subsp. ozaenae</name>
    <dbReference type="NCBI Taxonomy" id="574"/>
    <lineage>
        <taxon>Bacteria</taxon>
        <taxon>Pseudomonadati</taxon>
        <taxon>Pseudomonadota</taxon>
        <taxon>Gammaproteobacteria</taxon>
        <taxon>Enterobacterales</taxon>
        <taxon>Enterobacteriaceae</taxon>
        <taxon>Klebsiella/Raoultella group</taxon>
        <taxon>Klebsiella</taxon>
        <taxon>Klebsiella pneumoniae complex</taxon>
    </lineage>
</organism>
<dbReference type="AlphaFoldDB" id="A0A377Z360"/>
<dbReference type="EMBL" id="UGLZ01000004">
    <property type="protein sequence ID" value="STU59907.1"/>
    <property type="molecule type" value="Genomic_DNA"/>
</dbReference>
<keyword evidence="2" id="KW-1185">Reference proteome</keyword>
<protein>
    <submittedName>
        <fullName evidence="1">TraG-family protein</fullName>
    </submittedName>
</protein>
<evidence type="ECO:0000313" key="2">
    <source>
        <dbReference type="Proteomes" id="UP000255382"/>
    </source>
</evidence>
<reference evidence="1 2" key="1">
    <citation type="submission" date="2018-06" db="EMBL/GenBank/DDBJ databases">
        <authorList>
            <consortium name="Pathogen Informatics"/>
            <person name="Doyle S."/>
        </authorList>
    </citation>
    <scope>NUCLEOTIDE SEQUENCE [LARGE SCALE GENOMIC DNA]</scope>
    <source>
        <strain evidence="1 2">NCTC5050</strain>
    </source>
</reference>
<dbReference type="Proteomes" id="UP000255382">
    <property type="component" value="Unassembled WGS sequence"/>
</dbReference>
<sequence length="186" mass="21543">MSNRHVMEALLRPAVELNTAIVAGGAAVVCAVAPWSVALAPEVSYVTAGSFAVLSAIRARQGMQVIRYRRNLRRLPRYVMTNDQIPVSRQRLFLGKGFRWQQKHTQRLMDTRRPEVEKYVQPSRAYQFARRLELQTEYSMPWLSQLLRKDSPFNPVRPLAAGGRQIRRFMALSRTNSMFRWPWVNV</sequence>
<accession>A0A377Z360</accession>